<dbReference type="CDD" id="cd11304">
    <property type="entry name" value="Cadherin_repeat"/>
    <property type="match status" value="1"/>
</dbReference>
<dbReference type="GO" id="GO:0016020">
    <property type="term" value="C:membrane"/>
    <property type="evidence" value="ECO:0007669"/>
    <property type="project" value="InterPro"/>
</dbReference>
<dbReference type="InterPro" id="IPR015919">
    <property type="entry name" value="Cadherin-like_sf"/>
</dbReference>
<dbReference type="OrthoDB" id="7355596at2"/>
<sequence length="2252" mass="233348">MASAGASHSSEGQFDRFADENLQETQANVDELQGCVIDAKELTIDVRDALGIFKQVEKDADRISNILETLEKVAKIATKIPPVSRPASVLEKVFDSLGDATKKIEKTSGQIADRVEPIRETLRKLKEGLKKTEDKLGDASDRLGTVEDGAQQVQSALVGLRALEEDELVTRGTADDLEHCLNIAVIPANRFMEEINGYYDEASDAIKPLKTLLDHNDGFGKLDAVVRLSGEMKQILDVLGVLEAPLKTLEDAITPKVQAALDAAQAVYDSIVAPVVDPIIEQLGIDALISSVSKELDALLPDVGILTSANGLISDIEAEIPDFKGLSEPEIEAKINADYKIDNVISGFDLDAPEPGAVSAPLPFAPEPYGDLASPDLFSPLSAIAADFGIDVDKLRGKSEFWDQATQKLDKTAGEAGGVVLGGAEDDRIERRSNDQIDVILGGAGQDILTRDVADDANDTVYDVFVGGAGDDTLRAKGMVVVSYAGLISSYRFEKGDDGETLTIEDLNIDGGVDEGFDTVTFDERTMLSFDGYQVKAKVFHDSLINVGSGPDLSGTGGIDFIFGDERDNELRGRGGDDLLVGRRGEDRLFGGKGDDYLDGGKDIDLLDGGEGIDTADLRSGDPGQTSSGVHVFLGETPFDADGNRTAEMVAIGFFPTDVIVDVENLIGLDDTARRDLLFGSMNSSETIQGRAGNDLIRSSGGDGSVLDGGEDNDTIIMDSGSDTAIGGAGSDVFYGVLQTGEDSPDTGNKIDGGRDGRLNFADVLSYAPDIENASRIIDQNPDPDAVHATEGAFAKLNIQQSMLGGHVVVNTAEATVTRVVGDRSVMDEYRNIEAIIASMGDDEIIVNGPTTLTEIHGHDGDDVFRAGPGGAIEGGVDLTLVGPTLYGGKGANRFILKSLFEIHADSDHPDEEAYDVLDLSTTTGLAWWMTGSHLSVVDADADQDEDAEGPVWVTVSGIEHVIGGSRNDVFVNNVRALIVEGGKGDDTLRDLNDDSSIEFHGDEGNDELVTGGSDGDKLFGGSGNDILDLSLGGAWEVAEGGSGNDIIFIGESSARLIVYGGSKGASGELTDEAEQTDDASANSAFTDTISFSGGQAGVFTGTKGVIVDLEDTDHNDNTEGAAQYHQYFGIENVIGSNLDDEIYGDGNDNVLMGYYDLYGGGSDLLVGRGGDDTLVANGSAGQQSLYGGAGDDILFASISSAGSDVLPDVVDGGVSGLAAGMTSPFQDGKLVGDVVSFAAERPDITGRTVIAPALMGSLTLSLAEGTAVLDQGSGHKRTYALTSIEHVIGGPNDDLITGDAGVNFLSGGAGDDVLFGQGGADVLDGGDGDDVVNGGNGNDTLRGSAGTDLLAGSNQSDTVDFSANNRGIIVRAEDAGTVEGDGSHAGEAYEATVSSTWLADDGTVQTALSYVRNVEAFIGSTGDDLFHAASTEDNFDGNDGFDMLDFSGSGVEITLKGSAAAQVSGGTAAGGIYVNFEGVSGTDEGDALTGDHAANLLRGRGGDDTLAGAGGDDELIGGAGGDHLDGGEGSDLAAFDGDVGVEVNLRAQSASGGEAEGDTLISIENLRGTGARDVLAGDAGANLLDGNGGDDELFGDDGDDVLILGAFGRAQVDGGTGRDTLVLGGTAATVDLRMTAEQDIGESRLLTIDRIANLTTGAGDDFVEGHGGANTIRLGAGDDRAKGRAGDDALFGDAGDDLLQGGHGNDTVDGGAGDDNLHGGAGVDRLFGGEGDDKLDGGSGDDSLDGGDGNDILNGKAGNDTLTGGLGADRFMIDLAMGGVTTITDFEVGTSILEDDDPENDMVDQIVLAAGQREDLIFTDIDADPATETEAYLRITSELAGMTGEIHVLGARTNDFIASEERQHAGDGTNAAPVLSNTTVSLNPSENTAEIELDELGADADDYDDAASLSYTLASSGSAAAAPVSRLSTFADAPDAPASSFSIAAVPSLPDPDLPPINPPLPVINIDPFELFGGGISIDGTTLTIDYGTALDFLPEGLKGRFELQVQAKDFFHATSNVATLTFEIEGVNDAPEITSLGGFVAEENQTSVGRVEATDPDGTPVLFYALSGGADADLFQIGATSGVLSFKAAPDFEAPGDADGNNLYEIRVQVSDGREASEQTITVAVEDVDEGPGVIELRGTEQRDALQGTDADEVFLGFGGALDRYYGNGGSDTFVFGSELRNGVRERDVIYDFDAENDTILMADHGFSVRDIRTGVLITHGAEGDRIYINGANVDTDSIQIAVGAYDVLV</sequence>
<dbReference type="GO" id="GO:0005509">
    <property type="term" value="F:calcium ion binding"/>
    <property type="evidence" value="ECO:0007669"/>
    <property type="project" value="InterPro"/>
</dbReference>
<evidence type="ECO:0000256" key="1">
    <source>
        <dbReference type="ARBA" id="ARBA00004613"/>
    </source>
</evidence>
<feature type="region of interest" description="Disordered" evidence="3">
    <location>
        <begin position="1510"/>
        <end position="1530"/>
    </location>
</feature>
<dbReference type="InterPro" id="IPR018511">
    <property type="entry name" value="Hemolysin-typ_Ca-bd_CS"/>
</dbReference>
<gene>
    <name evidence="5" type="ORF">SAMN04515673_101461</name>
</gene>
<dbReference type="PANTHER" id="PTHR38340:SF1">
    <property type="entry name" value="S-LAYER PROTEIN"/>
    <property type="match status" value="1"/>
</dbReference>
<dbReference type="SUPFAM" id="SSF49313">
    <property type="entry name" value="Cadherin-like"/>
    <property type="match status" value="1"/>
</dbReference>
<dbReference type="PROSITE" id="PS00330">
    <property type="entry name" value="HEMOLYSIN_CALCIUM"/>
    <property type="match status" value="8"/>
</dbReference>
<evidence type="ECO:0000259" key="4">
    <source>
        <dbReference type="PROSITE" id="PS50268"/>
    </source>
</evidence>
<comment type="subcellular location">
    <subcellularLocation>
        <location evidence="1">Secreted</location>
    </subcellularLocation>
</comment>
<protein>
    <submittedName>
        <fullName evidence="5">Ca2+-binding protein, RTX toxin-related</fullName>
    </submittedName>
</protein>
<dbReference type="PANTHER" id="PTHR38340">
    <property type="entry name" value="S-LAYER PROTEIN"/>
    <property type="match status" value="1"/>
</dbReference>
<dbReference type="Proteomes" id="UP000199302">
    <property type="component" value="Unassembled WGS sequence"/>
</dbReference>
<evidence type="ECO:0000256" key="2">
    <source>
        <dbReference type="ARBA" id="ARBA00022525"/>
    </source>
</evidence>
<dbReference type="EMBL" id="FOYI01000001">
    <property type="protein sequence ID" value="SFQ97315.1"/>
    <property type="molecule type" value="Genomic_DNA"/>
</dbReference>
<feature type="region of interest" description="Disordered" evidence="3">
    <location>
        <begin position="1702"/>
        <end position="1758"/>
    </location>
</feature>
<organism evidence="5 6">
    <name type="scientific">Poseidonocella sedimentorum</name>
    <dbReference type="NCBI Taxonomy" id="871652"/>
    <lineage>
        <taxon>Bacteria</taxon>
        <taxon>Pseudomonadati</taxon>
        <taxon>Pseudomonadota</taxon>
        <taxon>Alphaproteobacteria</taxon>
        <taxon>Rhodobacterales</taxon>
        <taxon>Roseobacteraceae</taxon>
        <taxon>Poseidonocella</taxon>
    </lineage>
</organism>
<evidence type="ECO:0000256" key="3">
    <source>
        <dbReference type="SAM" id="MobiDB-lite"/>
    </source>
</evidence>
<dbReference type="SUPFAM" id="SSF51120">
    <property type="entry name" value="beta-Roll"/>
    <property type="match status" value="9"/>
</dbReference>
<feature type="domain" description="Cadherin" evidence="4">
    <location>
        <begin position="2048"/>
        <end position="2136"/>
    </location>
</feature>
<dbReference type="PROSITE" id="PS50268">
    <property type="entry name" value="CADHERIN_2"/>
    <property type="match status" value="1"/>
</dbReference>
<dbReference type="Gene3D" id="2.60.40.60">
    <property type="entry name" value="Cadherins"/>
    <property type="match status" value="1"/>
</dbReference>
<name>A0A1I6CVN4_9RHOB</name>
<evidence type="ECO:0000313" key="6">
    <source>
        <dbReference type="Proteomes" id="UP000199302"/>
    </source>
</evidence>
<accession>A0A1I6CVN4</accession>
<keyword evidence="6" id="KW-1185">Reference proteome</keyword>
<dbReference type="InterPro" id="IPR002126">
    <property type="entry name" value="Cadherin-like_dom"/>
</dbReference>
<dbReference type="InterPro" id="IPR011049">
    <property type="entry name" value="Serralysin-like_metalloprot_C"/>
</dbReference>
<reference evidence="5 6" key="1">
    <citation type="submission" date="2016-10" db="EMBL/GenBank/DDBJ databases">
        <authorList>
            <person name="de Groot N.N."/>
        </authorList>
    </citation>
    <scope>NUCLEOTIDE SEQUENCE [LARGE SCALE GENOMIC DNA]</scope>
    <source>
        <strain evidence="6">KMM 9023,NRIC 0796,JCM 17311,KCTC 23692</strain>
    </source>
</reference>
<keyword evidence="2" id="KW-0964">Secreted</keyword>
<dbReference type="InterPro" id="IPR050557">
    <property type="entry name" value="RTX_toxin/Mannuronan_C5-epim"/>
</dbReference>
<dbReference type="InterPro" id="IPR001343">
    <property type="entry name" value="Hemolysn_Ca-bd"/>
</dbReference>
<dbReference type="Pfam" id="PF00353">
    <property type="entry name" value="HemolysinCabind"/>
    <property type="match status" value="13"/>
</dbReference>
<evidence type="ECO:0000313" key="5">
    <source>
        <dbReference type="EMBL" id="SFQ97315.1"/>
    </source>
</evidence>
<dbReference type="Pfam" id="PF00028">
    <property type="entry name" value="Cadherin"/>
    <property type="match status" value="1"/>
</dbReference>
<dbReference type="SMART" id="SM00112">
    <property type="entry name" value="CA"/>
    <property type="match status" value="1"/>
</dbReference>
<dbReference type="GO" id="GO:0005576">
    <property type="term" value="C:extracellular region"/>
    <property type="evidence" value="ECO:0007669"/>
    <property type="project" value="UniProtKB-SubCell"/>
</dbReference>
<dbReference type="Gene3D" id="2.150.10.10">
    <property type="entry name" value="Serralysin-like metalloprotease, C-terminal"/>
    <property type="match status" value="6"/>
</dbReference>
<dbReference type="STRING" id="871652.SAMN04515673_101461"/>
<dbReference type="GO" id="GO:0007156">
    <property type="term" value="P:homophilic cell adhesion via plasma membrane adhesion molecules"/>
    <property type="evidence" value="ECO:0007669"/>
    <property type="project" value="InterPro"/>
</dbReference>
<dbReference type="PRINTS" id="PR00313">
    <property type="entry name" value="CABNDNGRPT"/>
</dbReference>
<proteinExistence type="predicted"/>